<feature type="disulfide bond" evidence="6">
    <location>
        <begin position="288"/>
        <end position="297"/>
    </location>
</feature>
<dbReference type="InterPro" id="IPR018097">
    <property type="entry name" value="EGF_Ca-bd_CS"/>
</dbReference>
<dbReference type="PROSITE" id="PS00022">
    <property type="entry name" value="EGF_1"/>
    <property type="match status" value="5"/>
</dbReference>
<dbReference type="FunFam" id="2.10.25.10:FF:000434">
    <property type="entry name" value="Predicted protein"/>
    <property type="match status" value="1"/>
</dbReference>
<reference evidence="10" key="1">
    <citation type="submission" date="2022-11" db="UniProtKB">
        <authorList>
            <consortium name="EnsemblMetazoa"/>
        </authorList>
    </citation>
    <scope>IDENTIFICATION</scope>
</reference>
<dbReference type="PROSITE" id="PS50835">
    <property type="entry name" value="IG_LIKE"/>
    <property type="match status" value="1"/>
</dbReference>
<evidence type="ECO:0000313" key="11">
    <source>
        <dbReference type="Proteomes" id="UP000887568"/>
    </source>
</evidence>
<keyword evidence="4 6" id="KW-1015">Disulfide bond</keyword>
<dbReference type="EnsemblMetazoa" id="XM_038210678.1">
    <property type="protein sequence ID" value="XP_038066606.1"/>
    <property type="gene ID" value="LOC119736662"/>
</dbReference>
<dbReference type="Pfam" id="PF12661">
    <property type="entry name" value="hEGF"/>
    <property type="match status" value="1"/>
</dbReference>
<dbReference type="InterPro" id="IPR049883">
    <property type="entry name" value="NOTCH1_EGF-like"/>
</dbReference>
<dbReference type="CDD" id="cd00054">
    <property type="entry name" value="EGF_CA"/>
    <property type="match status" value="5"/>
</dbReference>
<keyword evidence="11" id="KW-1185">Reference proteome</keyword>
<evidence type="ECO:0000256" key="7">
    <source>
        <dbReference type="SAM" id="SignalP"/>
    </source>
</evidence>
<evidence type="ECO:0000259" key="8">
    <source>
        <dbReference type="PROSITE" id="PS50026"/>
    </source>
</evidence>
<feature type="domain" description="EGF-like" evidence="8">
    <location>
        <begin position="111"/>
        <end position="147"/>
    </location>
</feature>
<evidence type="ECO:0000259" key="9">
    <source>
        <dbReference type="PROSITE" id="PS50835"/>
    </source>
</evidence>
<dbReference type="AlphaFoldDB" id="A0A914ATD2"/>
<feature type="chain" id="PRO_5037725286" evidence="7">
    <location>
        <begin position="18"/>
        <end position="304"/>
    </location>
</feature>
<dbReference type="InterPro" id="IPR036179">
    <property type="entry name" value="Ig-like_dom_sf"/>
</dbReference>
<dbReference type="PANTHER" id="PTHR24049">
    <property type="entry name" value="CRUMBS FAMILY MEMBER"/>
    <property type="match status" value="1"/>
</dbReference>
<dbReference type="SUPFAM" id="SSF57196">
    <property type="entry name" value="EGF/Laminin"/>
    <property type="match status" value="5"/>
</dbReference>
<feature type="disulfide bond" evidence="6">
    <location>
        <begin position="212"/>
        <end position="221"/>
    </location>
</feature>
<dbReference type="OrthoDB" id="430340at2759"/>
<protein>
    <submittedName>
        <fullName evidence="10">Uncharacterized protein</fullName>
    </submittedName>
</protein>
<dbReference type="InterPro" id="IPR000152">
    <property type="entry name" value="EGF-type_Asp/Asn_hydroxyl_site"/>
</dbReference>
<proteinExistence type="predicted"/>
<dbReference type="PRINTS" id="PR00010">
    <property type="entry name" value="EGFBLOOD"/>
</dbReference>
<dbReference type="FunFam" id="2.10.25.10:FF:000123">
    <property type="entry name" value="Crumbs homolog 1 (Drosophila)"/>
    <property type="match status" value="1"/>
</dbReference>
<evidence type="ECO:0000256" key="4">
    <source>
        <dbReference type="ARBA" id="ARBA00023157"/>
    </source>
</evidence>
<evidence type="ECO:0000256" key="6">
    <source>
        <dbReference type="PROSITE-ProRule" id="PRU00076"/>
    </source>
</evidence>
<feature type="domain" description="EGF-like" evidence="8">
    <location>
        <begin position="224"/>
        <end position="260"/>
    </location>
</feature>
<dbReference type="Proteomes" id="UP000887568">
    <property type="component" value="Unplaced"/>
</dbReference>
<dbReference type="PROSITE" id="PS01186">
    <property type="entry name" value="EGF_2"/>
    <property type="match status" value="5"/>
</dbReference>
<evidence type="ECO:0000256" key="3">
    <source>
        <dbReference type="ARBA" id="ARBA00022737"/>
    </source>
</evidence>
<comment type="caution">
    <text evidence="6">Lacks conserved residue(s) required for the propagation of feature annotation.</text>
</comment>
<dbReference type="InterPro" id="IPR051022">
    <property type="entry name" value="Notch_Cell-Fate_Det"/>
</dbReference>
<feature type="disulfide bond" evidence="6">
    <location>
        <begin position="175"/>
        <end position="184"/>
    </location>
</feature>
<dbReference type="InterPro" id="IPR013032">
    <property type="entry name" value="EGF-like_CS"/>
</dbReference>
<dbReference type="Pfam" id="PF07645">
    <property type="entry name" value="EGF_CA"/>
    <property type="match status" value="1"/>
</dbReference>
<dbReference type="SMART" id="SM00179">
    <property type="entry name" value="EGF_CA"/>
    <property type="match status" value="5"/>
</dbReference>
<dbReference type="FunFam" id="2.10.25.10:FF:000004">
    <property type="entry name" value="Neurogenic locus notch 1"/>
    <property type="match status" value="1"/>
</dbReference>
<name>A0A914ATD2_PATMI</name>
<dbReference type="InterPro" id="IPR000742">
    <property type="entry name" value="EGF"/>
</dbReference>
<dbReference type="FunFam" id="2.10.25.10:FF:000327">
    <property type="entry name" value="neurogenic locus notch homolog protein 4"/>
    <property type="match status" value="1"/>
</dbReference>
<dbReference type="PROSITE" id="PS00010">
    <property type="entry name" value="ASX_HYDROXYL"/>
    <property type="match status" value="4"/>
</dbReference>
<organism evidence="10 11">
    <name type="scientific">Patiria miniata</name>
    <name type="common">Bat star</name>
    <name type="synonym">Asterina miniata</name>
    <dbReference type="NCBI Taxonomy" id="46514"/>
    <lineage>
        <taxon>Eukaryota</taxon>
        <taxon>Metazoa</taxon>
        <taxon>Echinodermata</taxon>
        <taxon>Eleutherozoa</taxon>
        <taxon>Asterozoa</taxon>
        <taxon>Asteroidea</taxon>
        <taxon>Valvatacea</taxon>
        <taxon>Valvatida</taxon>
        <taxon>Asterinidae</taxon>
        <taxon>Patiria</taxon>
    </lineage>
</organism>
<dbReference type="PROSITE" id="PS01187">
    <property type="entry name" value="EGF_CA"/>
    <property type="match status" value="2"/>
</dbReference>
<dbReference type="Pfam" id="PF00008">
    <property type="entry name" value="EGF"/>
    <property type="match status" value="3"/>
</dbReference>
<dbReference type="PROSITE" id="PS50026">
    <property type="entry name" value="EGF_3"/>
    <property type="match status" value="5"/>
</dbReference>
<dbReference type="InterPro" id="IPR001881">
    <property type="entry name" value="EGF-like_Ca-bd_dom"/>
</dbReference>
<dbReference type="SMART" id="SM00181">
    <property type="entry name" value="EGF"/>
    <property type="match status" value="5"/>
</dbReference>
<feature type="signal peptide" evidence="7">
    <location>
        <begin position="1"/>
        <end position="17"/>
    </location>
</feature>
<dbReference type="InterPro" id="IPR003599">
    <property type="entry name" value="Ig_sub"/>
</dbReference>
<dbReference type="PANTHER" id="PTHR24049:SF35">
    <property type="entry name" value="EGF-LIKE DOMAIN-CONTAINING PROTEIN"/>
    <property type="match status" value="1"/>
</dbReference>
<keyword evidence="1 6" id="KW-0245">EGF-like domain</keyword>
<keyword evidence="3" id="KW-0677">Repeat</keyword>
<dbReference type="SUPFAM" id="SSF48726">
    <property type="entry name" value="Immunoglobulin"/>
    <property type="match status" value="1"/>
</dbReference>
<accession>A0A914ATD2</accession>
<feature type="domain" description="EGF-like" evidence="8">
    <location>
        <begin position="262"/>
        <end position="298"/>
    </location>
</feature>
<dbReference type="SMART" id="SM00409">
    <property type="entry name" value="IG"/>
    <property type="match status" value="1"/>
</dbReference>
<dbReference type="Gene3D" id="2.60.40.10">
    <property type="entry name" value="Immunoglobulins"/>
    <property type="match status" value="1"/>
</dbReference>
<dbReference type="InterPro" id="IPR013783">
    <property type="entry name" value="Ig-like_fold"/>
</dbReference>
<feature type="domain" description="Ig-like" evidence="9">
    <location>
        <begin position="13"/>
        <end position="108"/>
    </location>
</feature>
<keyword evidence="2 7" id="KW-0732">Signal</keyword>
<feature type="domain" description="EGF-like" evidence="8">
    <location>
        <begin position="187"/>
        <end position="222"/>
    </location>
</feature>
<dbReference type="RefSeq" id="XP_038066606.1">
    <property type="nucleotide sequence ID" value="XM_038210678.1"/>
</dbReference>
<feature type="disulfide bond" evidence="6">
    <location>
        <begin position="137"/>
        <end position="146"/>
    </location>
</feature>
<dbReference type="GeneID" id="119736662"/>
<feature type="disulfide bond" evidence="6">
    <location>
        <begin position="191"/>
        <end position="201"/>
    </location>
</feature>
<evidence type="ECO:0000313" key="10">
    <source>
        <dbReference type="EnsemblMetazoa" id="XP_038066606.1"/>
    </source>
</evidence>
<evidence type="ECO:0000256" key="1">
    <source>
        <dbReference type="ARBA" id="ARBA00022536"/>
    </source>
</evidence>
<sequence>MALLSCVLLMLIPEVCCGLILSFDSYPASPILVTAGSTQNVTLQCQVNLPSNAISSVVISDPSGTERTATTTTLPPSPALYEITLNAVQPSDSGNYTCSATASADLMTTDHIDECASSQCQNGGVCRDAVNGFQCTCAPGYDGVVCEVDIDECASCPCQNGGVCRDAVNSFQCTCAPGYDGVVCEVDINECASSPCQNGLCDNLVDGFRCFCRPGFSGFFCGVELNECDSDPCRNGATCQDAANDVICFCVLGFTGKYCETDINECESDLCNNGSTCLDLINGFQCLCLPGFDGHFCERGWYGE</sequence>
<dbReference type="OMA" id="ISKPCAN"/>
<feature type="disulfide bond" evidence="6">
    <location>
        <begin position="250"/>
        <end position="259"/>
    </location>
</feature>
<evidence type="ECO:0000256" key="5">
    <source>
        <dbReference type="ARBA" id="ARBA00023180"/>
    </source>
</evidence>
<evidence type="ECO:0000256" key="2">
    <source>
        <dbReference type="ARBA" id="ARBA00022729"/>
    </source>
</evidence>
<dbReference type="GO" id="GO:0005509">
    <property type="term" value="F:calcium ion binding"/>
    <property type="evidence" value="ECO:0007669"/>
    <property type="project" value="InterPro"/>
</dbReference>
<dbReference type="FunFam" id="2.10.25.10:FF:000012">
    <property type="entry name" value="Delta-like protein"/>
    <property type="match status" value="1"/>
</dbReference>
<keyword evidence="5" id="KW-0325">Glycoprotein</keyword>
<feature type="domain" description="EGF-like" evidence="8">
    <location>
        <begin position="149"/>
        <end position="185"/>
    </location>
</feature>
<dbReference type="InterPro" id="IPR007110">
    <property type="entry name" value="Ig-like_dom"/>
</dbReference>
<dbReference type="Gene3D" id="2.10.25.10">
    <property type="entry name" value="Laminin"/>
    <property type="match status" value="5"/>
</dbReference>